<dbReference type="AlphaFoldDB" id="A0A316YPL8"/>
<dbReference type="STRING" id="215250.A0A316YPL8"/>
<evidence type="ECO:0000313" key="3">
    <source>
        <dbReference type="Proteomes" id="UP000245768"/>
    </source>
</evidence>
<dbReference type="EMBL" id="KZ819635">
    <property type="protein sequence ID" value="PWN91181.1"/>
    <property type="molecule type" value="Genomic_DNA"/>
</dbReference>
<protein>
    <recommendedName>
        <fullName evidence="4">EthD domain-containing protein</fullName>
    </recommendedName>
</protein>
<reference evidence="2 3" key="1">
    <citation type="journal article" date="2018" name="Mol. Biol. Evol.">
        <title>Broad Genomic Sampling Reveals a Smut Pathogenic Ancestry of the Fungal Clade Ustilaginomycotina.</title>
        <authorList>
            <person name="Kijpornyongpan T."/>
            <person name="Mondo S.J."/>
            <person name="Barry K."/>
            <person name="Sandor L."/>
            <person name="Lee J."/>
            <person name="Lipzen A."/>
            <person name="Pangilinan J."/>
            <person name="LaButti K."/>
            <person name="Hainaut M."/>
            <person name="Henrissat B."/>
            <person name="Grigoriev I.V."/>
            <person name="Spatafora J.W."/>
            <person name="Aime M.C."/>
        </authorList>
    </citation>
    <scope>NUCLEOTIDE SEQUENCE [LARGE SCALE GENOMIC DNA]</scope>
    <source>
        <strain evidence="2 3">MCA 4198</strain>
    </source>
</reference>
<feature type="region of interest" description="Disordered" evidence="1">
    <location>
        <begin position="135"/>
        <end position="155"/>
    </location>
</feature>
<dbReference type="InterPro" id="IPR011008">
    <property type="entry name" value="Dimeric_a/b-barrel"/>
</dbReference>
<name>A0A316YPL8_9BASI</name>
<proteinExistence type="predicted"/>
<evidence type="ECO:0008006" key="4">
    <source>
        <dbReference type="Google" id="ProtNLM"/>
    </source>
</evidence>
<keyword evidence="3" id="KW-1185">Reference proteome</keyword>
<evidence type="ECO:0000256" key="1">
    <source>
        <dbReference type="SAM" id="MobiDB-lite"/>
    </source>
</evidence>
<dbReference type="OrthoDB" id="2851338at2759"/>
<dbReference type="Proteomes" id="UP000245768">
    <property type="component" value="Unassembled WGS sequence"/>
</dbReference>
<gene>
    <name evidence="2" type="ORF">FA10DRAFT_265050</name>
</gene>
<dbReference type="InParanoid" id="A0A316YPL8"/>
<dbReference type="GeneID" id="37042816"/>
<sequence>MAEAQKDPYNERDAGLLLVFSDPGKDATVDEFHDWYDNEHVPLRISRFPEFLTAARYAVPSSSFVSSTSDDARAFSAKWAAAYTISSNALYKDPAYTSLRSQRSPREAELLSRVAVLDRRIYRLVYDSSAEGALDTTTDSRDGLGPAPADLRPRTKADVESEAKFVVATSVTPAEENKAAYDEWYVKEHVPMLKKVPGWKRTRRFELVDALINGRDVRPDNQDGKEVPLCLGLHEYENGDFESTPEYKAALDTPWRTKVIEGGIVRRERRVMQLHRAWDAETALKAGPAS</sequence>
<accession>A0A316YPL8</accession>
<dbReference type="Gene3D" id="3.30.70.100">
    <property type="match status" value="1"/>
</dbReference>
<evidence type="ECO:0000313" key="2">
    <source>
        <dbReference type="EMBL" id="PWN91181.1"/>
    </source>
</evidence>
<organism evidence="2 3">
    <name type="scientific">Acaromyces ingoldii</name>
    <dbReference type="NCBI Taxonomy" id="215250"/>
    <lineage>
        <taxon>Eukaryota</taxon>
        <taxon>Fungi</taxon>
        <taxon>Dikarya</taxon>
        <taxon>Basidiomycota</taxon>
        <taxon>Ustilaginomycotina</taxon>
        <taxon>Exobasidiomycetes</taxon>
        <taxon>Exobasidiales</taxon>
        <taxon>Cryptobasidiaceae</taxon>
        <taxon>Acaromyces</taxon>
    </lineage>
</organism>
<dbReference type="SUPFAM" id="SSF54909">
    <property type="entry name" value="Dimeric alpha+beta barrel"/>
    <property type="match status" value="1"/>
</dbReference>
<dbReference type="RefSeq" id="XP_025378379.1">
    <property type="nucleotide sequence ID" value="XM_025520900.1"/>
</dbReference>